<reference evidence="2 3" key="1">
    <citation type="journal article" date="2018" name="PLoS Genet.">
        <title>Population sequencing reveals clonal diversity and ancestral inbreeding in the grapevine cultivar Chardonnay.</title>
        <authorList>
            <person name="Roach M.J."/>
            <person name="Johnson D.L."/>
            <person name="Bohlmann J."/>
            <person name="van Vuuren H.J."/>
            <person name="Jones S.J."/>
            <person name="Pretorius I.S."/>
            <person name="Schmidt S.A."/>
            <person name="Borneman A.R."/>
        </authorList>
    </citation>
    <scope>NUCLEOTIDE SEQUENCE [LARGE SCALE GENOMIC DNA]</scope>
    <source>
        <strain evidence="3">cv. Chardonnay</strain>
        <tissue evidence="2">Leaf</tissue>
    </source>
</reference>
<proteinExistence type="predicted"/>
<accession>A0A438HRM0</accession>
<dbReference type="EMBL" id="QGNW01000187">
    <property type="protein sequence ID" value="RVW87088.1"/>
    <property type="molecule type" value="Genomic_DNA"/>
</dbReference>
<sequence>MRNHPSEPNSPRNAFLPKLFRVINFVDYSLYQGAPAGHKSAETPIGHESPSLSSSEEKSSDNPRLRRVLWNPWQSNEELRNMKSRSFKVLCHKQIRTHHRRAAEHGLWQAVGMTPDRGVRRVSSWGIRMELLRIAMHAPCRQGEGSLHHAHADDPPCDVPSSPDIPHPEFCSGDVPPSSDISHTANISGWERKAFQLPRSNISGSADSAYPENFAAILHSAAVFS</sequence>
<dbReference type="AlphaFoldDB" id="A0A438HRM0"/>
<name>A0A438HRM0_VITVI</name>
<evidence type="ECO:0000313" key="2">
    <source>
        <dbReference type="EMBL" id="RVW87088.1"/>
    </source>
</evidence>
<organism evidence="2 3">
    <name type="scientific">Vitis vinifera</name>
    <name type="common">Grape</name>
    <dbReference type="NCBI Taxonomy" id="29760"/>
    <lineage>
        <taxon>Eukaryota</taxon>
        <taxon>Viridiplantae</taxon>
        <taxon>Streptophyta</taxon>
        <taxon>Embryophyta</taxon>
        <taxon>Tracheophyta</taxon>
        <taxon>Spermatophyta</taxon>
        <taxon>Magnoliopsida</taxon>
        <taxon>eudicotyledons</taxon>
        <taxon>Gunneridae</taxon>
        <taxon>Pentapetalae</taxon>
        <taxon>rosids</taxon>
        <taxon>Vitales</taxon>
        <taxon>Vitaceae</taxon>
        <taxon>Viteae</taxon>
        <taxon>Vitis</taxon>
    </lineage>
</organism>
<evidence type="ECO:0000256" key="1">
    <source>
        <dbReference type="SAM" id="MobiDB-lite"/>
    </source>
</evidence>
<feature type="region of interest" description="Disordered" evidence="1">
    <location>
        <begin position="37"/>
        <end position="63"/>
    </location>
</feature>
<evidence type="ECO:0000313" key="3">
    <source>
        <dbReference type="Proteomes" id="UP000288805"/>
    </source>
</evidence>
<protein>
    <submittedName>
        <fullName evidence="2">Uncharacterized protein</fullName>
    </submittedName>
</protein>
<gene>
    <name evidence="2" type="ORF">CK203_048339</name>
</gene>
<comment type="caution">
    <text evidence="2">The sequence shown here is derived from an EMBL/GenBank/DDBJ whole genome shotgun (WGS) entry which is preliminary data.</text>
</comment>
<dbReference type="Proteomes" id="UP000288805">
    <property type="component" value="Unassembled WGS sequence"/>
</dbReference>